<dbReference type="SUPFAM" id="SSF55781">
    <property type="entry name" value="GAF domain-like"/>
    <property type="match status" value="1"/>
</dbReference>
<comment type="catalytic activity">
    <reaction evidence="1">
        <text>ATP + protein L-histidine = ADP + protein N-phospho-L-histidine.</text>
        <dbReference type="EC" id="2.7.13.3"/>
    </reaction>
</comment>
<evidence type="ECO:0000256" key="5">
    <source>
        <dbReference type="ARBA" id="ARBA00022777"/>
    </source>
</evidence>
<dbReference type="EC" id="2.7.13.3" evidence="2"/>
<gene>
    <name evidence="8" type="ORF">AMPC_18760</name>
</gene>
<dbReference type="PRINTS" id="PR00344">
    <property type="entry name" value="BCTRLSENSOR"/>
</dbReference>
<evidence type="ECO:0000256" key="3">
    <source>
        <dbReference type="ARBA" id="ARBA00022553"/>
    </source>
</evidence>
<dbReference type="SUPFAM" id="SSF55874">
    <property type="entry name" value="ATPase domain of HSP90 chaperone/DNA topoisomerase II/histidine kinase"/>
    <property type="match status" value="1"/>
</dbReference>
<keyword evidence="9" id="KW-1185">Reference proteome</keyword>
<dbReference type="InterPro" id="IPR050736">
    <property type="entry name" value="Sensor_HK_Regulatory"/>
</dbReference>
<feature type="domain" description="Histidine kinase" evidence="7">
    <location>
        <begin position="315"/>
        <end position="531"/>
    </location>
</feature>
<dbReference type="InterPro" id="IPR036097">
    <property type="entry name" value="HisK_dim/P_sf"/>
</dbReference>
<evidence type="ECO:0000256" key="6">
    <source>
        <dbReference type="ARBA" id="ARBA00023012"/>
    </source>
</evidence>
<dbReference type="PROSITE" id="PS50109">
    <property type="entry name" value="HIS_KIN"/>
    <property type="match status" value="1"/>
</dbReference>
<dbReference type="EMBL" id="AP025592">
    <property type="protein sequence ID" value="BDG08763.1"/>
    <property type="molecule type" value="Genomic_DNA"/>
</dbReference>
<proteinExistence type="predicted"/>
<reference evidence="9" key="1">
    <citation type="journal article" date="2022" name="Int. J. Syst. Evol. Microbiol.">
        <title>Anaeromyxobacter oryzae sp. nov., Anaeromyxobacter diazotrophicus sp. nov. and Anaeromyxobacter paludicola sp. nov., isolated from paddy soils.</title>
        <authorList>
            <person name="Itoh H."/>
            <person name="Xu Z."/>
            <person name="Mise K."/>
            <person name="Masuda Y."/>
            <person name="Ushijima N."/>
            <person name="Hayakawa C."/>
            <person name="Shiratori Y."/>
            <person name="Senoo K."/>
        </authorList>
    </citation>
    <scope>NUCLEOTIDE SEQUENCE [LARGE SCALE GENOMIC DNA]</scope>
    <source>
        <strain evidence="9">Red630</strain>
    </source>
</reference>
<dbReference type="Gene3D" id="3.30.565.10">
    <property type="entry name" value="Histidine kinase-like ATPase, C-terminal domain"/>
    <property type="match status" value="1"/>
</dbReference>
<dbReference type="InterPro" id="IPR005467">
    <property type="entry name" value="His_kinase_dom"/>
</dbReference>
<dbReference type="Proteomes" id="UP001162734">
    <property type="component" value="Chromosome"/>
</dbReference>
<evidence type="ECO:0000256" key="4">
    <source>
        <dbReference type="ARBA" id="ARBA00022679"/>
    </source>
</evidence>
<dbReference type="InterPro" id="IPR029016">
    <property type="entry name" value="GAF-like_dom_sf"/>
</dbReference>
<dbReference type="SUPFAM" id="SSF47384">
    <property type="entry name" value="Homodimeric domain of signal transducing histidine kinase"/>
    <property type="match status" value="1"/>
</dbReference>
<dbReference type="PANTHER" id="PTHR43711">
    <property type="entry name" value="TWO-COMPONENT HISTIDINE KINASE"/>
    <property type="match status" value="1"/>
</dbReference>
<dbReference type="InterPro" id="IPR003661">
    <property type="entry name" value="HisK_dim/P_dom"/>
</dbReference>
<dbReference type="InterPro" id="IPR003018">
    <property type="entry name" value="GAF"/>
</dbReference>
<keyword evidence="3" id="KW-0597">Phosphoprotein</keyword>
<dbReference type="Pfam" id="PF02518">
    <property type="entry name" value="HATPase_c"/>
    <property type="match status" value="1"/>
</dbReference>
<dbReference type="InterPro" id="IPR004358">
    <property type="entry name" value="Sig_transdc_His_kin-like_C"/>
</dbReference>
<accession>A0ABN6N912</accession>
<keyword evidence="4" id="KW-0808">Transferase</keyword>
<dbReference type="RefSeq" id="WP_248345972.1">
    <property type="nucleotide sequence ID" value="NZ_AP025592.1"/>
</dbReference>
<dbReference type="InterPro" id="IPR036890">
    <property type="entry name" value="HATPase_C_sf"/>
</dbReference>
<dbReference type="CDD" id="cd00082">
    <property type="entry name" value="HisKA"/>
    <property type="match status" value="1"/>
</dbReference>
<evidence type="ECO:0000256" key="1">
    <source>
        <dbReference type="ARBA" id="ARBA00000085"/>
    </source>
</evidence>
<evidence type="ECO:0000313" key="8">
    <source>
        <dbReference type="EMBL" id="BDG08763.1"/>
    </source>
</evidence>
<dbReference type="PANTHER" id="PTHR43711:SF1">
    <property type="entry name" value="HISTIDINE KINASE 1"/>
    <property type="match status" value="1"/>
</dbReference>
<keyword evidence="5" id="KW-0418">Kinase</keyword>
<dbReference type="SMART" id="SM00388">
    <property type="entry name" value="HisKA"/>
    <property type="match status" value="1"/>
</dbReference>
<protein>
    <recommendedName>
        <fullName evidence="2">histidine kinase</fullName>
        <ecNumber evidence="2">2.7.13.3</ecNumber>
    </recommendedName>
</protein>
<dbReference type="SMART" id="SM00065">
    <property type="entry name" value="GAF"/>
    <property type="match status" value="1"/>
</dbReference>
<keyword evidence="6" id="KW-0902">Two-component regulatory system</keyword>
<evidence type="ECO:0000313" key="9">
    <source>
        <dbReference type="Proteomes" id="UP001162734"/>
    </source>
</evidence>
<dbReference type="Gene3D" id="1.10.287.130">
    <property type="match status" value="1"/>
</dbReference>
<dbReference type="InterPro" id="IPR003594">
    <property type="entry name" value="HATPase_dom"/>
</dbReference>
<dbReference type="SMART" id="SM00387">
    <property type="entry name" value="HATPase_c"/>
    <property type="match status" value="1"/>
</dbReference>
<name>A0ABN6N912_9BACT</name>
<sequence>MGGAADAAAFLAEAARSLGGCASEQELATALAALAVPALADSAGVELFDEGEGSRTAHRATVGLSGAPVHVPADLPITAASALLGRLDLRWADPGESGRAVHVAVAESLCRMAGLALLATRERDRAARAARRADREEGRAAEAWRRLELLDRVAALVGSSLEQDELLEGLGRVVVPALGDWIGFWLAGASGGWRSAQGSTEALHQQLRALFGFEPMARVRHVVDTGEPALCQAPPRAEGDCGLRAESALVVRLAARGRVSGAMVLLSYDGARRYGAPELAAAEDLAGRVALALDNARLYRDSQDAVRIRDEFLSVASHELKTPLSALRLNVQSLARGVARGVVDRTVLLDRVKSAERQTDRLARLIEKLLDISRITAGKLVLQLEELDLAAVTGEVVARALEETRGEVPIHCALEGDLVATCDRLRLDQVVTNLVSNALKYGGGKPVDVRLRREGERARLTVRDHGIGIAPSDQERIFGRFERAVTGHHYGGLGLGLWIVRQIVDALDGKIAVESTPGGGSTFTVLLPLAPRVGCAERPEPGAPAP</sequence>
<organism evidence="8 9">
    <name type="scientific">Anaeromyxobacter paludicola</name>
    <dbReference type="NCBI Taxonomy" id="2918171"/>
    <lineage>
        <taxon>Bacteria</taxon>
        <taxon>Pseudomonadati</taxon>
        <taxon>Myxococcota</taxon>
        <taxon>Myxococcia</taxon>
        <taxon>Myxococcales</taxon>
        <taxon>Cystobacterineae</taxon>
        <taxon>Anaeromyxobacteraceae</taxon>
        <taxon>Anaeromyxobacter</taxon>
    </lineage>
</organism>
<evidence type="ECO:0000256" key="2">
    <source>
        <dbReference type="ARBA" id="ARBA00012438"/>
    </source>
</evidence>
<dbReference type="Pfam" id="PF00512">
    <property type="entry name" value="HisKA"/>
    <property type="match status" value="1"/>
</dbReference>
<evidence type="ECO:0000259" key="7">
    <source>
        <dbReference type="PROSITE" id="PS50109"/>
    </source>
</evidence>
<dbReference type="Gene3D" id="3.30.450.40">
    <property type="match status" value="1"/>
</dbReference>